<protein>
    <submittedName>
        <fullName evidence="2">Putative membrane protein</fullName>
    </submittedName>
</protein>
<gene>
    <name evidence="2" type="ORF">FHW36_103479</name>
</gene>
<sequence length="169" mass="17860">MKTFLLALATIATGLIAGVYYAFSVSVNPAFAGLPDGAYIEAMNKINVAIVNPAFSLSFFGAPLLLPLVTWIYARPVFSRKAGYLLAASLIFWIGSLGVTIAGNIPLNDKLATFVVNGATAEQAAAARRAFAGAWNNWHAVRTWASIIALVLTVMACLTKDAPAQAAKR</sequence>
<comment type="caution">
    <text evidence="2">The sequence shown here is derived from an EMBL/GenBank/DDBJ whole genome shotgun (WGS) entry which is preliminary data.</text>
</comment>
<organism evidence="2 3">
    <name type="scientific">Chitinophaga polysaccharea</name>
    <dbReference type="NCBI Taxonomy" id="1293035"/>
    <lineage>
        <taxon>Bacteria</taxon>
        <taxon>Pseudomonadati</taxon>
        <taxon>Bacteroidota</taxon>
        <taxon>Chitinophagia</taxon>
        <taxon>Chitinophagales</taxon>
        <taxon>Chitinophagaceae</taxon>
        <taxon>Chitinophaga</taxon>
    </lineage>
</organism>
<keyword evidence="3" id="KW-1185">Reference proteome</keyword>
<name>A0A561PU77_9BACT</name>
<dbReference type="Proteomes" id="UP000320811">
    <property type="component" value="Unassembled WGS sequence"/>
</dbReference>
<dbReference type="OrthoDB" id="772592at2"/>
<dbReference type="RefSeq" id="WP_145669888.1">
    <property type="nucleotide sequence ID" value="NZ_VIWO01000003.1"/>
</dbReference>
<keyword evidence="1" id="KW-0472">Membrane</keyword>
<proteinExistence type="predicted"/>
<dbReference type="AlphaFoldDB" id="A0A561PU77"/>
<feature type="transmembrane region" description="Helical" evidence="1">
    <location>
        <begin position="141"/>
        <end position="159"/>
    </location>
</feature>
<feature type="transmembrane region" description="Helical" evidence="1">
    <location>
        <begin position="48"/>
        <end position="72"/>
    </location>
</feature>
<dbReference type="EMBL" id="VIWO01000003">
    <property type="protein sequence ID" value="TWF41675.1"/>
    <property type="molecule type" value="Genomic_DNA"/>
</dbReference>
<evidence type="ECO:0000256" key="1">
    <source>
        <dbReference type="SAM" id="Phobius"/>
    </source>
</evidence>
<reference evidence="2 3" key="1">
    <citation type="submission" date="2019-06" db="EMBL/GenBank/DDBJ databases">
        <title>Sorghum-associated microbial communities from plants grown in Nebraska, USA.</title>
        <authorList>
            <person name="Schachtman D."/>
        </authorList>
    </citation>
    <scope>NUCLEOTIDE SEQUENCE [LARGE SCALE GENOMIC DNA]</scope>
    <source>
        <strain evidence="2 3">1209</strain>
    </source>
</reference>
<keyword evidence="1" id="KW-0812">Transmembrane</keyword>
<keyword evidence="1" id="KW-1133">Transmembrane helix</keyword>
<dbReference type="Pfam" id="PF08592">
    <property type="entry name" value="Anthrone_oxy"/>
    <property type="match status" value="1"/>
</dbReference>
<dbReference type="InterPro" id="IPR013901">
    <property type="entry name" value="Anthrone_oxy"/>
</dbReference>
<evidence type="ECO:0000313" key="3">
    <source>
        <dbReference type="Proteomes" id="UP000320811"/>
    </source>
</evidence>
<accession>A0A561PU77</accession>
<evidence type="ECO:0000313" key="2">
    <source>
        <dbReference type="EMBL" id="TWF41675.1"/>
    </source>
</evidence>
<feature type="transmembrane region" description="Helical" evidence="1">
    <location>
        <begin position="84"/>
        <end position="105"/>
    </location>
</feature>